<gene>
    <name evidence="6" type="ORF">PFISCL1PPCAC_5437</name>
</gene>
<evidence type="ECO:0000256" key="2">
    <source>
        <dbReference type="ARBA" id="ARBA00022692"/>
    </source>
</evidence>
<comment type="caution">
    <text evidence="6">The sequence shown here is derived from an EMBL/GenBank/DDBJ whole genome shotgun (WGS) entry which is preliminary data.</text>
</comment>
<feature type="transmembrane region" description="Helical" evidence="5">
    <location>
        <begin position="47"/>
        <end position="69"/>
    </location>
</feature>
<feature type="transmembrane region" description="Helical" evidence="5">
    <location>
        <begin position="309"/>
        <end position="328"/>
    </location>
</feature>
<protein>
    <recommendedName>
        <fullName evidence="8">G protein-coupled receptor</fullName>
    </recommendedName>
</protein>
<evidence type="ECO:0000313" key="6">
    <source>
        <dbReference type="EMBL" id="GMT14140.1"/>
    </source>
</evidence>
<keyword evidence="7" id="KW-1185">Reference proteome</keyword>
<feature type="transmembrane region" description="Helical" evidence="5">
    <location>
        <begin position="81"/>
        <end position="100"/>
    </location>
</feature>
<keyword evidence="2 5" id="KW-0812">Transmembrane</keyword>
<evidence type="ECO:0000256" key="1">
    <source>
        <dbReference type="ARBA" id="ARBA00004141"/>
    </source>
</evidence>
<dbReference type="Proteomes" id="UP001432322">
    <property type="component" value="Unassembled WGS sequence"/>
</dbReference>
<name>A0AAV5V6I1_9BILA</name>
<feature type="non-terminal residue" evidence="6">
    <location>
        <position position="339"/>
    </location>
</feature>
<dbReference type="SUPFAM" id="SSF103473">
    <property type="entry name" value="MFS general substrate transporter"/>
    <property type="match status" value="1"/>
</dbReference>
<dbReference type="GO" id="GO:0005765">
    <property type="term" value="C:lysosomal membrane"/>
    <property type="evidence" value="ECO:0007669"/>
    <property type="project" value="TreeGrafter"/>
</dbReference>
<dbReference type="InterPro" id="IPR036259">
    <property type="entry name" value="MFS_trans_sf"/>
</dbReference>
<dbReference type="PANTHER" id="PTHR23510:SF25">
    <property type="entry name" value="MFS DOMAIN-CONTAINING PROTEIN"/>
    <property type="match status" value="1"/>
</dbReference>
<comment type="subcellular location">
    <subcellularLocation>
        <location evidence="1">Membrane</location>
        <topology evidence="1">Multi-pass membrane protein</topology>
    </subcellularLocation>
</comment>
<feature type="transmembrane region" description="Helical" evidence="5">
    <location>
        <begin position="7"/>
        <end position="27"/>
    </location>
</feature>
<proteinExistence type="predicted"/>
<feature type="transmembrane region" description="Helical" evidence="5">
    <location>
        <begin position="181"/>
        <end position="201"/>
    </location>
</feature>
<dbReference type="PANTHER" id="PTHR23510">
    <property type="entry name" value="INNER MEMBRANE TRANSPORT PROTEIN YAJR"/>
    <property type="match status" value="1"/>
</dbReference>
<dbReference type="EMBL" id="BTSY01000002">
    <property type="protein sequence ID" value="GMT14140.1"/>
    <property type="molecule type" value="Genomic_DNA"/>
</dbReference>
<dbReference type="InterPro" id="IPR051068">
    <property type="entry name" value="MFS_Domain-Containing_Protein"/>
</dbReference>
<dbReference type="Gene3D" id="1.20.1250.20">
    <property type="entry name" value="MFS general substrate transporter like domains"/>
    <property type="match status" value="1"/>
</dbReference>
<feature type="transmembrane region" description="Helical" evidence="5">
    <location>
        <begin position="275"/>
        <end position="297"/>
    </location>
</feature>
<dbReference type="AlphaFoldDB" id="A0AAV5V6I1"/>
<keyword evidence="3 5" id="KW-1133">Transmembrane helix</keyword>
<evidence type="ECO:0000256" key="5">
    <source>
        <dbReference type="SAM" id="Phobius"/>
    </source>
</evidence>
<feature type="transmembrane region" description="Helical" evidence="5">
    <location>
        <begin position="106"/>
        <end position="129"/>
    </location>
</feature>
<evidence type="ECO:0000256" key="3">
    <source>
        <dbReference type="ARBA" id="ARBA00022989"/>
    </source>
</evidence>
<evidence type="ECO:0000313" key="7">
    <source>
        <dbReference type="Proteomes" id="UP001432322"/>
    </source>
</evidence>
<accession>A0AAV5V6I1</accession>
<organism evidence="6 7">
    <name type="scientific">Pristionchus fissidentatus</name>
    <dbReference type="NCBI Taxonomy" id="1538716"/>
    <lineage>
        <taxon>Eukaryota</taxon>
        <taxon>Metazoa</taxon>
        <taxon>Ecdysozoa</taxon>
        <taxon>Nematoda</taxon>
        <taxon>Chromadorea</taxon>
        <taxon>Rhabditida</taxon>
        <taxon>Rhabditina</taxon>
        <taxon>Diplogasteromorpha</taxon>
        <taxon>Diplogasteroidea</taxon>
        <taxon>Neodiplogasteridae</taxon>
        <taxon>Pristionchus</taxon>
    </lineage>
</organism>
<keyword evidence="4 5" id="KW-0472">Membrane</keyword>
<evidence type="ECO:0000256" key="4">
    <source>
        <dbReference type="ARBA" id="ARBA00023136"/>
    </source>
</evidence>
<sequence length="339" mass="38076">FIFQHPEFNALLVTSLTIFLCSVEFSILHVGEWPYMRQLDDEATSSFFGLANSLSKLAHAIAAIVFAVLSHKMGDIKPSLLTGRLITLIGCLLYLTVEFFPWNKRFVLLTAYLLFGIGFSTSPLLRALISRQSSLPNRSTAFAFVHTAHLMSILSGAVVQLSFSSLPYPGYNIFPNLKFHIYSAPIWLALLTNLIVIWVIIYKLEVKKKEVEESRFSFSWFHIEFTRLREVHLPWLLIIVVIFERLVTGIIPSSIPILNGPIMGSIYGKSGQEIVVTLSIMQCCSGIVAISLSLAFVFGNLGRHITTRFLFLVSTIFIVCTFILTFPYPNPASSIPQFN</sequence>
<evidence type="ECO:0008006" key="8">
    <source>
        <dbReference type="Google" id="ProtNLM"/>
    </source>
</evidence>
<feature type="non-terminal residue" evidence="6">
    <location>
        <position position="1"/>
    </location>
</feature>
<feature type="transmembrane region" description="Helical" evidence="5">
    <location>
        <begin position="235"/>
        <end position="255"/>
    </location>
</feature>
<feature type="transmembrane region" description="Helical" evidence="5">
    <location>
        <begin position="141"/>
        <end position="161"/>
    </location>
</feature>
<reference evidence="6" key="1">
    <citation type="submission" date="2023-10" db="EMBL/GenBank/DDBJ databases">
        <title>Genome assembly of Pristionchus species.</title>
        <authorList>
            <person name="Yoshida K."/>
            <person name="Sommer R.J."/>
        </authorList>
    </citation>
    <scope>NUCLEOTIDE SEQUENCE</scope>
    <source>
        <strain evidence="6">RS5133</strain>
    </source>
</reference>